<dbReference type="Pfam" id="PF09835">
    <property type="entry name" value="DUF2062"/>
    <property type="match status" value="1"/>
</dbReference>
<dbReference type="PANTHER" id="PTHR35102">
    <property type="entry name" value="E3 UBIQUITIN-PROTEIN LIGASE"/>
    <property type="match status" value="1"/>
</dbReference>
<feature type="transmembrane region" description="Helical" evidence="1">
    <location>
        <begin position="35"/>
        <end position="59"/>
    </location>
</feature>
<dbReference type="EMBL" id="UINC01058487">
    <property type="protein sequence ID" value="SVB80803.1"/>
    <property type="molecule type" value="Genomic_DNA"/>
</dbReference>
<proteinExistence type="predicted"/>
<evidence type="ECO:0000256" key="1">
    <source>
        <dbReference type="SAM" id="Phobius"/>
    </source>
</evidence>
<feature type="non-terminal residue" evidence="3">
    <location>
        <position position="1"/>
    </location>
</feature>
<dbReference type="InterPro" id="IPR018639">
    <property type="entry name" value="DUF2062"/>
</dbReference>
<accession>A0A382H1Y5</accession>
<evidence type="ECO:0000313" key="3">
    <source>
        <dbReference type="EMBL" id="SVB80803.1"/>
    </source>
</evidence>
<reference evidence="3" key="1">
    <citation type="submission" date="2018-05" db="EMBL/GenBank/DDBJ databases">
        <authorList>
            <person name="Lanie J.A."/>
            <person name="Ng W.-L."/>
            <person name="Kazmierczak K.M."/>
            <person name="Andrzejewski T.M."/>
            <person name="Davidsen T.M."/>
            <person name="Wayne K.J."/>
            <person name="Tettelin H."/>
            <person name="Glass J.I."/>
            <person name="Rusch D."/>
            <person name="Podicherti R."/>
            <person name="Tsui H.-C.T."/>
            <person name="Winkler M.E."/>
        </authorList>
    </citation>
    <scope>NUCLEOTIDE SEQUENCE</scope>
</reference>
<feature type="transmembrane region" description="Helical" evidence="1">
    <location>
        <begin position="120"/>
        <end position="143"/>
    </location>
</feature>
<feature type="transmembrane region" description="Helical" evidence="1">
    <location>
        <begin position="66"/>
        <end position="85"/>
    </location>
</feature>
<keyword evidence="1" id="KW-0472">Membrane</keyword>
<evidence type="ECO:0000259" key="2">
    <source>
        <dbReference type="Pfam" id="PF09835"/>
    </source>
</evidence>
<keyword evidence="1" id="KW-1133">Transmembrane helix</keyword>
<keyword evidence="1" id="KW-0812">Transmembrane</keyword>
<gene>
    <name evidence="3" type="ORF">METZ01_LOCUS233657</name>
</gene>
<organism evidence="3">
    <name type="scientific">marine metagenome</name>
    <dbReference type="NCBI Taxonomy" id="408172"/>
    <lineage>
        <taxon>unclassified sequences</taxon>
        <taxon>metagenomes</taxon>
        <taxon>ecological metagenomes</taxon>
    </lineage>
</organism>
<feature type="domain" description="DUF2062" evidence="2">
    <location>
        <begin position="16"/>
        <end position="150"/>
    </location>
</feature>
<protein>
    <recommendedName>
        <fullName evidence="2">DUF2062 domain-containing protein</fullName>
    </recommendedName>
</protein>
<sequence>VSANYIQKKFILPLVNLLKQGMDPSRLSLALTSGAVIGVFPLLGITTVICGGVAAFFRLNHPAIQLANYIVFPMQLVLLFPFLTVGEAVTGNSLDEITKTKLVETFNLGFLPAVEQLTPYFLLASLGWALALVPLFAILYFTLKYLISIWLSPS</sequence>
<dbReference type="AlphaFoldDB" id="A0A382H1Y5"/>
<dbReference type="PANTHER" id="PTHR35102:SF1">
    <property type="entry name" value="E3 UBIQUITIN-PROTEIN LIGASE"/>
    <property type="match status" value="1"/>
</dbReference>
<name>A0A382H1Y5_9ZZZZ</name>